<feature type="binding site" evidence="1">
    <location>
        <begin position="143"/>
        <end position="144"/>
    </location>
    <ligand>
        <name>S-adenosyl-L-methionine</name>
        <dbReference type="ChEBI" id="CHEBI:59789"/>
    </ligand>
</feature>
<feature type="binding site" evidence="1">
    <location>
        <position position="164"/>
    </location>
    <ligand>
        <name>S-adenosyl-L-methionine</name>
        <dbReference type="ChEBI" id="CHEBI:59789"/>
    </ligand>
</feature>
<dbReference type="Pfam" id="PF04378">
    <property type="entry name" value="RsmJ"/>
    <property type="match status" value="1"/>
</dbReference>
<proteinExistence type="inferred from homology"/>
<feature type="binding site" evidence="1">
    <location>
        <position position="100"/>
    </location>
    <ligand>
        <name>S-adenosyl-L-methionine</name>
        <dbReference type="ChEBI" id="CHEBI:59789"/>
    </ligand>
</feature>
<dbReference type="GO" id="GO:0005829">
    <property type="term" value="C:cytosol"/>
    <property type="evidence" value="ECO:0007669"/>
    <property type="project" value="TreeGrafter"/>
</dbReference>
<dbReference type="InterPro" id="IPR007473">
    <property type="entry name" value="RlmJ"/>
</dbReference>
<evidence type="ECO:0000313" key="2">
    <source>
        <dbReference type="EMBL" id="KAB7741158.1"/>
    </source>
</evidence>
<dbReference type="PANTHER" id="PTHR37426:SF1">
    <property type="entry name" value="RIBOSOMAL RNA LARGE SUBUNIT METHYLTRANSFERASE J"/>
    <property type="match status" value="1"/>
</dbReference>
<comment type="catalytic activity">
    <reaction evidence="1">
        <text>adenosine(2030) in 23S rRNA + S-adenosyl-L-methionine = N(6)-methyladenosine(2030) in 23S rRNA + S-adenosyl-L-homocysteine + H(+)</text>
        <dbReference type="Rhea" id="RHEA:43736"/>
        <dbReference type="Rhea" id="RHEA-COMP:10668"/>
        <dbReference type="Rhea" id="RHEA-COMP:10669"/>
        <dbReference type="ChEBI" id="CHEBI:15378"/>
        <dbReference type="ChEBI" id="CHEBI:57856"/>
        <dbReference type="ChEBI" id="CHEBI:59789"/>
        <dbReference type="ChEBI" id="CHEBI:74411"/>
        <dbReference type="ChEBI" id="CHEBI:74449"/>
        <dbReference type="EC" id="2.1.1.266"/>
    </reaction>
</comment>
<feature type="binding site" evidence="1">
    <location>
        <position position="118"/>
    </location>
    <ligand>
        <name>S-adenosyl-L-methionine</name>
        <dbReference type="ChEBI" id="CHEBI:59789"/>
    </ligand>
</feature>
<sequence length="278" mass="30722">MNYRHAYHAGNFADVMKHSALALVIEHMKQKDKPFFLLDTHAGTGLTDLTGEEAQKTGEFRDGIARIMTEPAPHPALAPYLAALTRLGCIGAEPMSYPGSPLIARELAREGDRLAFCELHPEDAASLKSLFRHDPQTSVHEMNGYTALKAMLPPKERRGLVLIDPPFEARDEFDALLEGLEDATARWATGTYIIWYPVKDPSVSGTFLDALERGGPAKTLMAEIYIRAVDPARMSGCGLVIVNPPWTLKETLTDLYGWLAERLEQGAGARARVEWLKP</sequence>
<dbReference type="InterPro" id="IPR029063">
    <property type="entry name" value="SAM-dependent_MTases_sf"/>
</dbReference>
<dbReference type="GO" id="GO:0036307">
    <property type="term" value="F:23S rRNA (adenine(2030)-N(6))-methyltransferase activity"/>
    <property type="evidence" value="ECO:0007669"/>
    <property type="project" value="UniProtKB-UniRule"/>
</dbReference>
<dbReference type="EMBL" id="WESC01000004">
    <property type="protein sequence ID" value="KAB7741158.1"/>
    <property type="molecule type" value="Genomic_DNA"/>
</dbReference>
<dbReference type="SUPFAM" id="SSF53335">
    <property type="entry name" value="S-adenosyl-L-methionine-dependent methyltransferases"/>
    <property type="match status" value="1"/>
</dbReference>
<dbReference type="Gene3D" id="3.40.50.150">
    <property type="entry name" value="Vaccinia Virus protein VP39"/>
    <property type="match status" value="1"/>
</dbReference>
<comment type="caution">
    <text evidence="2">The sequence shown here is derived from an EMBL/GenBank/DDBJ whole genome shotgun (WGS) entry which is preliminary data.</text>
</comment>
<dbReference type="HAMAP" id="MF_00934">
    <property type="entry name" value="23SrRNA_methyltr_J"/>
    <property type="match status" value="1"/>
</dbReference>
<protein>
    <recommendedName>
        <fullName evidence="1">Ribosomal RNA large subunit methyltransferase J</fullName>
        <ecNumber evidence="1">2.1.1.266</ecNumber>
    </recommendedName>
    <alternativeName>
        <fullName evidence="1">23S rRNA (adenine(2030)-N6)-methyltransferase</fullName>
    </alternativeName>
    <alternativeName>
        <fullName evidence="1">23S rRNA m6A2030 methyltransferase</fullName>
    </alternativeName>
</protein>
<name>A0A6N6VN19_9HYPH</name>
<keyword evidence="1 2" id="KW-0808">Transferase</keyword>
<dbReference type="Proteomes" id="UP000468901">
    <property type="component" value="Unassembled WGS sequence"/>
</dbReference>
<keyword evidence="1" id="KW-0949">S-adenosyl-L-methionine</keyword>
<feature type="binding site" evidence="1">
    <location>
        <position position="18"/>
    </location>
    <ligand>
        <name>S-adenosyl-L-methionine</name>
        <dbReference type="ChEBI" id="CHEBI:59789"/>
    </ligand>
</feature>
<evidence type="ECO:0000256" key="1">
    <source>
        <dbReference type="HAMAP-Rule" id="MF_00934"/>
    </source>
</evidence>
<keyword evidence="1" id="KW-0694">RNA-binding</keyword>
<keyword evidence="1 2" id="KW-0489">Methyltransferase</keyword>
<comment type="subunit">
    <text evidence="1">Monomer.</text>
</comment>
<dbReference type="GO" id="GO:0003723">
    <property type="term" value="F:RNA binding"/>
    <property type="evidence" value="ECO:0007669"/>
    <property type="project" value="UniProtKB-UniRule"/>
</dbReference>
<feature type="binding site" evidence="1">
    <location>
        <position position="41"/>
    </location>
    <ligand>
        <name>S-adenosyl-L-methionine</name>
        <dbReference type="ChEBI" id="CHEBI:59789"/>
    </ligand>
</feature>
<feature type="active site" description="Proton acceptor" evidence="1">
    <location>
        <position position="164"/>
    </location>
</feature>
<feature type="site" description="Interaction with substrate rRNA" evidence="1">
    <location>
        <position position="3"/>
    </location>
</feature>
<keyword evidence="3" id="KW-1185">Reference proteome</keyword>
<dbReference type="AlphaFoldDB" id="A0A6N6VN19"/>
<accession>A0A6N6VN19</accession>
<dbReference type="GO" id="GO:0070475">
    <property type="term" value="P:rRNA base methylation"/>
    <property type="evidence" value="ECO:0007669"/>
    <property type="project" value="UniProtKB-UniRule"/>
</dbReference>
<dbReference type="RefSeq" id="WP_152215131.1">
    <property type="nucleotide sequence ID" value="NZ_WESC01000004.1"/>
</dbReference>
<dbReference type="PANTHER" id="PTHR37426">
    <property type="entry name" value="RIBOSOMAL RNA LARGE SUBUNIT METHYLTRANSFERASE J"/>
    <property type="match status" value="1"/>
</dbReference>
<comment type="similarity">
    <text evidence="1">Belongs to the RlmJ family.</text>
</comment>
<organism evidence="2 3">
    <name type="scientific">Parvibaculum sedimenti</name>
    <dbReference type="NCBI Taxonomy" id="2608632"/>
    <lineage>
        <taxon>Bacteria</taxon>
        <taxon>Pseudomonadati</taxon>
        <taxon>Pseudomonadota</taxon>
        <taxon>Alphaproteobacteria</taxon>
        <taxon>Hyphomicrobiales</taxon>
        <taxon>Parvibaculaceae</taxon>
        <taxon>Parvibaculum</taxon>
    </lineage>
</organism>
<keyword evidence="1" id="KW-0698">rRNA processing</keyword>
<comment type="function">
    <text evidence="1">Specifically methylates the adenine in position 2030 of 23S rRNA.</text>
</comment>
<dbReference type="EC" id="2.1.1.266" evidence="1"/>
<gene>
    <name evidence="1 2" type="primary">rlmJ</name>
    <name evidence="2" type="ORF">F2P47_05265</name>
</gene>
<evidence type="ECO:0000313" key="3">
    <source>
        <dbReference type="Proteomes" id="UP000468901"/>
    </source>
</evidence>
<reference evidence="2 3" key="1">
    <citation type="submission" date="2019-09" db="EMBL/GenBank/DDBJ databases">
        <title>Parvibaculum sedimenti sp. nov., isolated from sediment.</title>
        <authorList>
            <person name="Wang Y."/>
        </authorList>
    </citation>
    <scope>NUCLEOTIDE SEQUENCE [LARGE SCALE GENOMIC DNA]</scope>
    <source>
        <strain evidence="2 3">HXT-9</strain>
    </source>
</reference>